<keyword evidence="5 6" id="KW-0472">Membrane</keyword>
<feature type="domain" description="Major facilitator superfamily (MFS) profile" evidence="7">
    <location>
        <begin position="34"/>
        <end position="445"/>
    </location>
</feature>
<dbReference type="InterPro" id="IPR011701">
    <property type="entry name" value="MFS"/>
</dbReference>
<feature type="transmembrane region" description="Helical" evidence="6">
    <location>
        <begin position="131"/>
        <end position="152"/>
    </location>
</feature>
<dbReference type="InterPro" id="IPR020846">
    <property type="entry name" value="MFS_dom"/>
</dbReference>
<keyword evidence="9" id="KW-1185">Reference proteome</keyword>
<dbReference type="STRING" id="1884261.A0A5C3R0P1"/>
<feature type="transmembrane region" description="Helical" evidence="6">
    <location>
        <begin position="329"/>
        <end position="350"/>
    </location>
</feature>
<keyword evidence="3 6" id="KW-0812">Transmembrane</keyword>
<dbReference type="GO" id="GO:0022857">
    <property type="term" value="F:transmembrane transporter activity"/>
    <property type="evidence" value="ECO:0007669"/>
    <property type="project" value="InterPro"/>
</dbReference>
<dbReference type="Gene3D" id="1.20.1250.20">
    <property type="entry name" value="MFS general substrate transporter like domains"/>
    <property type="match status" value="2"/>
</dbReference>
<dbReference type="AlphaFoldDB" id="A0A5C3R0P1"/>
<organism evidence="8 9">
    <name type="scientific">Pterulicium gracile</name>
    <dbReference type="NCBI Taxonomy" id="1884261"/>
    <lineage>
        <taxon>Eukaryota</taxon>
        <taxon>Fungi</taxon>
        <taxon>Dikarya</taxon>
        <taxon>Basidiomycota</taxon>
        <taxon>Agaricomycotina</taxon>
        <taxon>Agaricomycetes</taxon>
        <taxon>Agaricomycetidae</taxon>
        <taxon>Agaricales</taxon>
        <taxon>Pleurotineae</taxon>
        <taxon>Pterulaceae</taxon>
        <taxon>Pterulicium</taxon>
    </lineage>
</organism>
<feature type="transmembrane region" description="Helical" evidence="6">
    <location>
        <begin position="420"/>
        <end position="441"/>
    </location>
</feature>
<evidence type="ECO:0000256" key="4">
    <source>
        <dbReference type="ARBA" id="ARBA00022989"/>
    </source>
</evidence>
<feature type="transmembrane region" description="Helical" evidence="6">
    <location>
        <begin position="300"/>
        <end position="317"/>
    </location>
</feature>
<gene>
    <name evidence="8" type="ORF">BDV98DRAFT_615603</name>
</gene>
<dbReference type="InterPro" id="IPR036259">
    <property type="entry name" value="MFS_trans_sf"/>
</dbReference>
<dbReference type="SUPFAM" id="SSF103473">
    <property type="entry name" value="MFS general substrate transporter"/>
    <property type="match status" value="1"/>
</dbReference>
<feature type="transmembrane region" description="Helical" evidence="6">
    <location>
        <begin position="194"/>
        <end position="219"/>
    </location>
</feature>
<feature type="transmembrane region" description="Helical" evidence="6">
    <location>
        <begin position="72"/>
        <end position="94"/>
    </location>
</feature>
<dbReference type="GO" id="GO:0016020">
    <property type="term" value="C:membrane"/>
    <property type="evidence" value="ECO:0007669"/>
    <property type="project" value="UniProtKB-SubCell"/>
</dbReference>
<feature type="transmembrane region" description="Helical" evidence="6">
    <location>
        <begin position="388"/>
        <end position="408"/>
    </location>
</feature>
<reference evidence="8 9" key="1">
    <citation type="journal article" date="2019" name="Nat. Ecol. Evol.">
        <title>Megaphylogeny resolves global patterns of mushroom evolution.</title>
        <authorList>
            <person name="Varga T."/>
            <person name="Krizsan K."/>
            <person name="Foldi C."/>
            <person name="Dima B."/>
            <person name="Sanchez-Garcia M."/>
            <person name="Sanchez-Ramirez S."/>
            <person name="Szollosi G.J."/>
            <person name="Szarkandi J.G."/>
            <person name="Papp V."/>
            <person name="Albert L."/>
            <person name="Andreopoulos W."/>
            <person name="Angelini C."/>
            <person name="Antonin V."/>
            <person name="Barry K.W."/>
            <person name="Bougher N.L."/>
            <person name="Buchanan P."/>
            <person name="Buyck B."/>
            <person name="Bense V."/>
            <person name="Catcheside P."/>
            <person name="Chovatia M."/>
            <person name="Cooper J."/>
            <person name="Damon W."/>
            <person name="Desjardin D."/>
            <person name="Finy P."/>
            <person name="Geml J."/>
            <person name="Haridas S."/>
            <person name="Hughes K."/>
            <person name="Justo A."/>
            <person name="Karasinski D."/>
            <person name="Kautmanova I."/>
            <person name="Kiss B."/>
            <person name="Kocsube S."/>
            <person name="Kotiranta H."/>
            <person name="LaButti K.M."/>
            <person name="Lechner B.E."/>
            <person name="Liimatainen K."/>
            <person name="Lipzen A."/>
            <person name="Lukacs Z."/>
            <person name="Mihaltcheva S."/>
            <person name="Morgado L.N."/>
            <person name="Niskanen T."/>
            <person name="Noordeloos M.E."/>
            <person name="Ohm R.A."/>
            <person name="Ortiz-Santana B."/>
            <person name="Ovrebo C."/>
            <person name="Racz N."/>
            <person name="Riley R."/>
            <person name="Savchenko A."/>
            <person name="Shiryaev A."/>
            <person name="Soop K."/>
            <person name="Spirin V."/>
            <person name="Szebenyi C."/>
            <person name="Tomsovsky M."/>
            <person name="Tulloss R.E."/>
            <person name="Uehling J."/>
            <person name="Grigoriev I.V."/>
            <person name="Vagvolgyi C."/>
            <person name="Papp T."/>
            <person name="Martin F.M."/>
            <person name="Miettinen O."/>
            <person name="Hibbett D.S."/>
            <person name="Nagy L.G."/>
        </authorList>
    </citation>
    <scope>NUCLEOTIDE SEQUENCE [LARGE SCALE GENOMIC DNA]</scope>
    <source>
        <strain evidence="8 9">CBS 309.79</strain>
    </source>
</reference>
<feature type="transmembrane region" description="Helical" evidence="6">
    <location>
        <begin position="32"/>
        <end position="52"/>
    </location>
</feature>
<evidence type="ECO:0000313" key="9">
    <source>
        <dbReference type="Proteomes" id="UP000305067"/>
    </source>
</evidence>
<evidence type="ECO:0000256" key="3">
    <source>
        <dbReference type="ARBA" id="ARBA00022692"/>
    </source>
</evidence>
<evidence type="ECO:0000259" key="7">
    <source>
        <dbReference type="PROSITE" id="PS50850"/>
    </source>
</evidence>
<evidence type="ECO:0000256" key="2">
    <source>
        <dbReference type="ARBA" id="ARBA00022448"/>
    </source>
</evidence>
<dbReference type="PANTHER" id="PTHR43791">
    <property type="entry name" value="PERMEASE-RELATED"/>
    <property type="match status" value="1"/>
</dbReference>
<feature type="transmembrane region" description="Helical" evidence="6">
    <location>
        <begin position="101"/>
        <end position="125"/>
    </location>
</feature>
<feature type="transmembrane region" description="Helical" evidence="6">
    <location>
        <begin position="264"/>
        <end position="288"/>
    </location>
</feature>
<feature type="transmembrane region" description="Helical" evidence="6">
    <location>
        <begin position="164"/>
        <end position="182"/>
    </location>
</feature>
<dbReference type="PROSITE" id="PS50850">
    <property type="entry name" value="MFS"/>
    <property type="match status" value="1"/>
</dbReference>
<keyword evidence="2" id="KW-0813">Transport</keyword>
<dbReference type="Pfam" id="PF07690">
    <property type="entry name" value="MFS_1"/>
    <property type="match status" value="1"/>
</dbReference>
<dbReference type="FunFam" id="1.20.1250.20:FF:000018">
    <property type="entry name" value="MFS transporter permease"/>
    <property type="match status" value="1"/>
</dbReference>
<evidence type="ECO:0000313" key="8">
    <source>
        <dbReference type="EMBL" id="TFL07157.1"/>
    </source>
</evidence>
<keyword evidence="4 6" id="KW-1133">Transmembrane helix</keyword>
<protein>
    <submittedName>
        <fullName evidence="8">Major facilitator superfamily domain-containing protein</fullName>
    </submittedName>
</protein>
<dbReference type="Proteomes" id="UP000305067">
    <property type="component" value="Unassembled WGS sequence"/>
</dbReference>
<accession>A0A5C3R0P1</accession>
<name>A0A5C3R0P1_9AGAR</name>
<dbReference type="EMBL" id="ML178814">
    <property type="protein sequence ID" value="TFL07157.1"/>
    <property type="molecule type" value="Genomic_DNA"/>
</dbReference>
<evidence type="ECO:0000256" key="5">
    <source>
        <dbReference type="ARBA" id="ARBA00023136"/>
    </source>
</evidence>
<proteinExistence type="predicted"/>
<feature type="transmembrane region" description="Helical" evidence="6">
    <location>
        <begin position="356"/>
        <end position="376"/>
    </location>
</feature>
<dbReference type="PANTHER" id="PTHR43791:SF3">
    <property type="entry name" value="MAJOR FACILITATOR SUPERFAMILY (MFS) PROFILE DOMAIN-CONTAINING PROTEIN"/>
    <property type="match status" value="1"/>
</dbReference>
<comment type="subcellular location">
    <subcellularLocation>
        <location evidence="1">Membrane</location>
        <topology evidence="1">Multi-pass membrane protein</topology>
    </subcellularLocation>
</comment>
<dbReference type="FunFam" id="1.20.1250.20:FF:000013">
    <property type="entry name" value="MFS general substrate transporter"/>
    <property type="match status" value="1"/>
</dbReference>
<evidence type="ECO:0000256" key="1">
    <source>
        <dbReference type="ARBA" id="ARBA00004141"/>
    </source>
</evidence>
<sequence>MGSRSASCGCCFDFASCPRLTQRTDFRRKVDLHLLPPLAFVYAFALIDRSNLGIARLVGMDEDLGITIGDRFSILSMLFFIPYTLFQIPSNLLIRHVGPRLWISTCVLGWGVAQLSMGFASAWGHVAVCRVFLGVFEAGYFPAMTYVITTWYKRNEIQRRLGAFYLTSLLAAGFGSILGYGINGLDGKGGLAGWRWIFILEGATTIFLGLVTCVVVPVFPDQNRFLEPEETKYILQRVDEDRGDATPDKMTAAVFREHITDPLLWIYGLMYMCATMAFSAVGYFTTLLLNGMGFNVTESLLLSAPPFAFTAISMYFFSWISDITKRRAVFIGAQATLSTVGLFITMFGQVPAVRYLGIYLTTAGSAGCVPAILAYSANNVVSQTKRSVSTGLIISFGGSGGIFATMVFRQQDYPNYRPGMWAAAGCQLLMLCLLCLTTFILRRRNLRCQQGLLRKPLEGQPGFFYTL</sequence>
<evidence type="ECO:0000256" key="6">
    <source>
        <dbReference type="SAM" id="Phobius"/>
    </source>
</evidence>
<dbReference type="OrthoDB" id="3639251at2759"/>